<feature type="domain" description="EF-hand" evidence="7">
    <location>
        <begin position="26"/>
        <end position="54"/>
    </location>
</feature>
<dbReference type="PANTHER" id="PTHR44324:SF6">
    <property type="entry name" value="EF-HAND CALCIUM BINDING DOMAIN 8"/>
    <property type="match status" value="1"/>
</dbReference>
<gene>
    <name evidence="8" type="ORF">PODLI_1B041131</name>
</gene>
<dbReference type="SUPFAM" id="SSF50978">
    <property type="entry name" value="WD40 repeat-like"/>
    <property type="match status" value="2"/>
</dbReference>
<evidence type="ECO:0000256" key="4">
    <source>
        <dbReference type="ARBA" id="ARBA00022737"/>
    </source>
</evidence>
<dbReference type="InterPro" id="IPR001680">
    <property type="entry name" value="WD40_rpt"/>
</dbReference>
<dbReference type="EMBL" id="OX395131">
    <property type="protein sequence ID" value="CAI5778583.1"/>
    <property type="molecule type" value="Genomic_DNA"/>
</dbReference>
<protein>
    <recommendedName>
        <fullName evidence="1">WD repeat-containing protein on Y chromosome</fullName>
    </recommendedName>
</protein>
<evidence type="ECO:0000259" key="7">
    <source>
        <dbReference type="SMART" id="SM00054"/>
    </source>
</evidence>
<dbReference type="InterPro" id="IPR019775">
    <property type="entry name" value="WD40_repeat_CS"/>
</dbReference>
<evidence type="ECO:0000256" key="2">
    <source>
        <dbReference type="ARBA" id="ARBA00022574"/>
    </source>
</evidence>
<dbReference type="InterPro" id="IPR015943">
    <property type="entry name" value="WD40/YVTN_repeat-like_dom_sf"/>
</dbReference>
<feature type="region of interest" description="Disordered" evidence="6">
    <location>
        <begin position="704"/>
        <end position="781"/>
    </location>
</feature>
<evidence type="ECO:0000256" key="6">
    <source>
        <dbReference type="SAM" id="MobiDB-lite"/>
    </source>
</evidence>
<proteinExistence type="predicted"/>
<evidence type="ECO:0000313" key="8">
    <source>
        <dbReference type="EMBL" id="CAI5778583.1"/>
    </source>
</evidence>
<name>A0AA35PAX3_9SAUR</name>
<dbReference type="Gene3D" id="1.10.238.10">
    <property type="entry name" value="EF-hand"/>
    <property type="match status" value="1"/>
</dbReference>
<evidence type="ECO:0000256" key="1">
    <source>
        <dbReference type="ARBA" id="ARBA00014901"/>
    </source>
</evidence>
<sequence length="1194" mass="135199">MKAAGLYDESRTKQVEDQINYDHLRKLERMFREADIDGGGGLDMEEFRSAMKKIMGDVSDEDIDVIFMKVDTNCDGAVDWEEYLNYMLREYRGKDDMLKNKMLPEFQTTMKPVSVAHSEEIVKIQFFPNQNRGLLERARKSRSPSGRFLTVSRDGILQYWSDTFKRLRTVVLDQSKRRHSLKLWVIDMVCLTNINLLAVATTDQDIEFFDIGGNKCDRIFTLVDLEGCATAMDYWTDGRKAIFSVGDVKGNVLIFTSSDVVMNGLFNVRSYIGGMSRVPVHILLKNKAEQYRNFHVPALHGDWCQQIKYIPQLNLVASCTPAEKTAMALTSLPLHNIGKTQSAVIVLKKGILCFDYSSEMNILVTGGYEPLVRIWNPYVTSSPITQMKGHSTAVTHIMINGQRNTIVSVSKDKNIRVWDLLDHFCLQSIHGRNVPLGNYPISATYYHRPCNYIICATYTLGFFYGVEYVDLDAKTQDQPVCCALYNKNFKQVVSGCYSGVITVWDIMTGQKVMEFSTSSGQPVEITAMTFDTPERRLITALKNGTIKLWNFNNGACLIELPFDDKAEIGCVLYMNQKIFVAGWSKRVTWYLDNKEDEKVIECKHWKSYHSDDISCMDSYGKNLLATASCNGDIVLWSVHSGQAFCRFNASESPLILAPQREFSSDPDIPLLNKGPKKTGCNHRQAMKKCFACSRKATAFKTAIPQRPASAKTHQVTSPIPQRRPASAMPGNRIMRPATSVPGSHIMKPQVAWEPEGSDKTATGSHAHAAPETGSPKAETPTWQEEVIASRVGVEKILFLKARERDSHTAILLTSCSDGNIYAWTFGGKGGMLGKFRGGHGHAQDTVVCSMSTDDKNLVLFTGDSLGYLKIWDIMNYCTPRGEIDPESEISDENLPQLSQNAFRGLIPDYCRIPSDFSSSGITEEEHEGWFTSLIPPVCLSSWRGHLKNVGSIKYVERFRAILTSSHDSTIKLWMLSGRHVGTFGQAVWRLELQSMMAAEVPEDIRRTGSLQTLKVLNEGRQPHWESTRNIVQTLSQQRRQQSMLMDFLHVKSSHDAASKMHEMMHKETRIIQITDEQIEASYQQWEEFGKLKSDILGSAYKQKFPRPVLKQLPEMKAYVAHKDQPRIYRCIQYTDLQPMFQAYTPDLVTESLQTQAAIEHRATRRAKRWATLKGVVKPTLKSFLLRKRVMEPKE</sequence>
<keyword evidence="5" id="KW-0106">Calcium</keyword>
<dbReference type="Pfam" id="PF13499">
    <property type="entry name" value="EF-hand_7"/>
    <property type="match status" value="1"/>
</dbReference>
<evidence type="ECO:0000256" key="3">
    <source>
        <dbReference type="ARBA" id="ARBA00022723"/>
    </source>
</evidence>
<organism evidence="8 9">
    <name type="scientific">Podarcis lilfordi</name>
    <name type="common">Lilford's wall lizard</name>
    <dbReference type="NCBI Taxonomy" id="74358"/>
    <lineage>
        <taxon>Eukaryota</taxon>
        <taxon>Metazoa</taxon>
        <taxon>Chordata</taxon>
        <taxon>Craniata</taxon>
        <taxon>Vertebrata</taxon>
        <taxon>Euteleostomi</taxon>
        <taxon>Lepidosauria</taxon>
        <taxon>Squamata</taxon>
        <taxon>Bifurcata</taxon>
        <taxon>Unidentata</taxon>
        <taxon>Episquamata</taxon>
        <taxon>Laterata</taxon>
        <taxon>Lacertibaenia</taxon>
        <taxon>Lacertidae</taxon>
        <taxon>Podarcis</taxon>
    </lineage>
</organism>
<keyword evidence="2" id="KW-0853">WD repeat</keyword>
<keyword evidence="4" id="KW-0677">Repeat</keyword>
<dbReference type="CDD" id="cd00051">
    <property type="entry name" value="EFh"/>
    <property type="match status" value="1"/>
</dbReference>
<dbReference type="InterPro" id="IPR036322">
    <property type="entry name" value="WD40_repeat_dom_sf"/>
</dbReference>
<accession>A0AA35PAX3</accession>
<dbReference type="GO" id="GO:0005509">
    <property type="term" value="F:calcium ion binding"/>
    <property type="evidence" value="ECO:0007669"/>
    <property type="project" value="InterPro"/>
</dbReference>
<dbReference type="InterPro" id="IPR018247">
    <property type="entry name" value="EF_Hand_1_Ca_BS"/>
</dbReference>
<dbReference type="InterPro" id="IPR011992">
    <property type="entry name" value="EF-hand-dom_pair"/>
</dbReference>
<dbReference type="PROSITE" id="PS00018">
    <property type="entry name" value="EF_HAND_1"/>
    <property type="match status" value="1"/>
</dbReference>
<keyword evidence="9" id="KW-1185">Reference proteome</keyword>
<reference evidence="8" key="1">
    <citation type="submission" date="2022-12" db="EMBL/GenBank/DDBJ databases">
        <authorList>
            <person name="Alioto T."/>
            <person name="Alioto T."/>
            <person name="Gomez Garrido J."/>
        </authorList>
    </citation>
    <scope>NUCLEOTIDE SEQUENCE</scope>
</reference>
<dbReference type="SUPFAM" id="SSF47473">
    <property type="entry name" value="EF-hand"/>
    <property type="match status" value="1"/>
</dbReference>
<dbReference type="Proteomes" id="UP001178461">
    <property type="component" value="Chromosome 6"/>
</dbReference>
<evidence type="ECO:0000256" key="5">
    <source>
        <dbReference type="ARBA" id="ARBA00022837"/>
    </source>
</evidence>
<dbReference type="InterPro" id="IPR002048">
    <property type="entry name" value="EF_hand_dom"/>
</dbReference>
<feature type="domain" description="EF-hand" evidence="7">
    <location>
        <begin position="62"/>
        <end position="90"/>
    </location>
</feature>
<dbReference type="InterPro" id="IPR051242">
    <property type="entry name" value="WD-EF-hand_domain"/>
</dbReference>
<dbReference type="AlphaFoldDB" id="A0AA35PAX3"/>
<dbReference type="SMART" id="SM00320">
    <property type="entry name" value="WD40"/>
    <property type="match status" value="10"/>
</dbReference>
<dbReference type="Pfam" id="PF00400">
    <property type="entry name" value="WD40"/>
    <property type="match status" value="2"/>
</dbReference>
<evidence type="ECO:0000313" key="9">
    <source>
        <dbReference type="Proteomes" id="UP001178461"/>
    </source>
</evidence>
<dbReference type="Gene3D" id="2.130.10.10">
    <property type="entry name" value="YVTN repeat-like/Quinoprotein amine dehydrogenase"/>
    <property type="match status" value="4"/>
</dbReference>
<dbReference type="SMART" id="SM00054">
    <property type="entry name" value="EFh"/>
    <property type="match status" value="2"/>
</dbReference>
<dbReference type="PANTHER" id="PTHR44324">
    <property type="entry name" value="WD40 REPEAT DOMAIN 95"/>
    <property type="match status" value="1"/>
</dbReference>
<dbReference type="PROSITE" id="PS00678">
    <property type="entry name" value="WD_REPEATS_1"/>
    <property type="match status" value="2"/>
</dbReference>
<keyword evidence="3" id="KW-0479">Metal-binding</keyword>